<organism evidence="6 7">
    <name type="scientific">Kribbella sancticallisti</name>
    <dbReference type="NCBI Taxonomy" id="460087"/>
    <lineage>
        <taxon>Bacteria</taxon>
        <taxon>Bacillati</taxon>
        <taxon>Actinomycetota</taxon>
        <taxon>Actinomycetes</taxon>
        <taxon>Propionibacteriales</taxon>
        <taxon>Kribbellaceae</taxon>
        <taxon>Kribbella</taxon>
    </lineage>
</organism>
<feature type="active site" description="Proton acceptor" evidence="2">
    <location>
        <position position="404"/>
    </location>
</feature>
<feature type="short sequence motif" description="DGA/G" evidence="2">
    <location>
        <begin position="404"/>
        <end position="406"/>
    </location>
</feature>
<keyword evidence="4" id="KW-0472">Membrane</keyword>
<keyword evidence="2" id="KW-0442">Lipid degradation</keyword>
<accession>A0ABN2D2S4</accession>
<comment type="caution">
    <text evidence="2">Lacks conserved residue(s) required for the propagation of feature annotation.</text>
</comment>
<name>A0ABN2D2S4_9ACTN</name>
<feature type="region of interest" description="Disordered" evidence="3">
    <location>
        <begin position="597"/>
        <end position="624"/>
    </location>
</feature>
<dbReference type="InterPro" id="IPR016035">
    <property type="entry name" value="Acyl_Trfase/lysoPLipase"/>
</dbReference>
<feature type="transmembrane region" description="Helical" evidence="4">
    <location>
        <begin position="171"/>
        <end position="189"/>
    </location>
</feature>
<proteinExistence type="predicted"/>
<evidence type="ECO:0000313" key="6">
    <source>
        <dbReference type="EMBL" id="GAA1569345.1"/>
    </source>
</evidence>
<evidence type="ECO:0000256" key="4">
    <source>
        <dbReference type="SAM" id="Phobius"/>
    </source>
</evidence>
<evidence type="ECO:0000313" key="7">
    <source>
        <dbReference type="Proteomes" id="UP001500393"/>
    </source>
</evidence>
<keyword evidence="2" id="KW-0378">Hydrolase</keyword>
<feature type="active site" description="Nucleophile" evidence="2">
    <location>
        <position position="53"/>
    </location>
</feature>
<keyword evidence="4" id="KW-1133">Transmembrane helix</keyword>
<evidence type="ECO:0000259" key="5">
    <source>
        <dbReference type="PROSITE" id="PS51635"/>
    </source>
</evidence>
<feature type="domain" description="PNPLA" evidence="5">
    <location>
        <begin position="21"/>
        <end position="417"/>
    </location>
</feature>
<evidence type="ECO:0000256" key="3">
    <source>
        <dbReference type="SAM" id="MobiDB-lite"/>
    </source>
</evidence>
<feature type="short sequence motif" description="GXSXG" evidence="2">
    <location>
        <begin position="51"/>
        <end position="55"/>
    </location>
</feature>
<gene>
    <name evidence="6" type="primary">suhR</name>
    <name evidence="6" type="ORF">GCM10009789_23480</name>
</gene>
<protein>
    <submittedName>
        <fullName evidence="6">RpoH suppressor SuhR</fullName>
    </submittedName>
</protein>
<comment type="caution">
    <text evidence="6">The sequence shown here is derived from an EMBL/GenBank/DDBJ whole genome shotgun (WGS) entry which is preliminary data.</text>
</comment>
<dbReference type="PROSITE" id="PS51635">
    <property type="entry name" value="PNPLA"/>
    <property type="match status" value="1"/>
</dbReference>
<dbReference type="EMBL" id="BAAAOS010000018">
    <property type="protein sequence ID" value="GAA1569345.1"/>
    <property type="molecule type" value="Genomic_DNA"/>
</dbReference>
<keyword evidence="7" id="KW-1185">Reference proteome</keyword>
<keyword evidence="4" id="KW-0812">Transmembrane</keyword>
<reference evidence="6 7" key="1">
    <citation type="journal article" date="2019" name="Int. J. Syst. Evol. Microbiol.">
        <title>The Global Catalogue of Microorganisms (GCM) 10K type strain sequencing project: providing services to taxonomists for standard genome sequencing and annotation.</title>
        <authorList>
            <consortium name="The Broad Institute Genomics Platform"/>
            <consortium name="The Broad Institute Genome Sequencing Center for Infectious Disease"/>
            <person name="Wu L."/>
            <person name="Ma J."/>
        </authorList>
    </citation>
    <scope>NUCLEOTIDE SEQUENCE [LARGE SCALE GENOMIC DNA]</scope>
    <source>
        <strain evidence="6 7">JCM 14969</strain>
    </source>
</reference>
<sequence length="624" mass="68200">MTGPGGSGQVAHDRVLPDCDVIMKGGISSGIVYPRAVCRLAERYRLRRLGGASAGAIAAVLAAAAEHGRGSGGFDKLNRIPDELGSTLADLFQPSAATKPTFTVLTAWLEPGWSVRRKGRRVWGLIVRETAGIFAGTLALLLLPAIIITLISRGRPSGLGDWLGTAISGLVWLPLALILATAVSVVVFGRRALAALEKNGYGLCDGHSRDPKVGKPPLTDWLTDKIDEIAARPTDGPPLTLGDLWGQRAVELEQAIVAKGAGRVLPEERLAAREARLLELEVMTTNLTLRRPYRFPFTDRIFYFCQDRLRDYFPDRVVEQLVKRSTAAEDRIDSREGVEVTISMRCPCHQQPVRRLPEAWDLPVVVAARISLSFPGLISAVPLFCVDWSRAFGKRGLVEVWFSDGGISSNFPMHFFDSLWPARPTFGINLSPPHPDLPGLVWRASRAASGVLPPVQPVTSMTSFLTAIVRTMQNWMDTTQLTLPGFRDRVAVVRQKDGEGGMNLKMEPEVIKELADRGAEAAALFDDFDFDDHRWTRYRVAMSEIDEVLTGMNARYADGYEAFLKEHGPATGRYKIGGAARTAAELALTDLLMRQAKSSAAQDHPAGAGDVPHPRPAVRLVPRQ</sequence>
<dbReference type="Proteomes" id="UP001500393">
    <property type="component" value="Unassembled WGS sequence"/>
</dbReference>
<dbReference type="InterPro" id="IPR002641">
    <property type="entry name" value="PNPLA_dom"/>
</dbReference>
<evidence type="ECO:0000256" key="2">
    <source>
        <dbReference type="PROSITE-ProRule" id="PRU01161"/>
    </source>
</evidence>
<dbReference type="SUPFAM" id="SSF52151">
    <property type="entry name" value="FabD/lysophospholipase-like"/>
    <property type="match status" value="1"/>
</dbReference>
<feature type="transmembrane region" description="Helical" evidence="4">
    <location>
        <begin position="126"/>
        <end position="151"/>
    </location>
</feature>
<keyword evidence="1 2" id="KW-0443">Lipid metabolism</keyword>
<dbReference type="Gene3D" id="3.40.1090.10">
    <property type="entry name" value="Cytosolic phospholipase A2 catalytic domain"/>
    <property type="match status" value="1"/>
</dbReference>
<evidence type="ECO:0000256" key="1">
    <source>
        <dbReference type="ARBA" id="ARBA00023098"/>
    </source>
</evidence>